<gene>
    <name evidence="1" type="ORF">A8V01_08900</name>
</gene>
<evidence type="ECO:0000313" key="1">
    <source>
        <dbReference type="EMBL" id="PNU02490.1"/>
    </source>
</evidence>
<sequence>MYKHASRSQQRYHKVHEIDGQPVARRVQDDLLPDLANMTLPQCEAERRRLLHEKCRAEQELVAAKRQRDTNGISVLGLRIQGFSNRLGLINRHMKTVRHDIEFDALKAAVIELLDEDTWQRIIARKVELRQAMLAGGVA</sequence>
<dbReference type="EMBL" id="LYMM01000073">
    <property type="protein sequence ID" value="PNU02490.1"/>
    <property type="molecule type" value="Genomic_DNA"/>
</dbReference>
<dbReference type="Proteomes" id="UP000236327">
    <property type="component" value="Unassembled WGS sequence"/>
</dbReference>
<reference evidence="1 2" key="1">
    <citation type="submission" date="2016-05" db="EMBL/GenBank/DDBJ databases">
        <title>Complete genome sequence of Novosphingobium guangzhouense SA925(T).</title>
        <authorList>
            <person name="Sha S."/>
        </authorList>
    </citation>
    <scope>NUCLEOTIDE SEQUENCE [LARGE SCALE GENOMIC DNA]</scope>
    <source>
        <strain evidence="1 2">SA925</strain>
    </source>
</reference>
<keyword evidence="2" id="KW-1185">Reference proteome</keyword>
<organism evidence="1 2">
    <name type="scientific">Novosphingobium guangzhouense</name>
    <dbReference type="NCBI Taxonomy" id="1850347"/>
    <lineage>
        <taxon>Bacteria</taxon>
        <taxon>Pseudomonadati</taxon>
        <taxon>Pseudomonadota</taxon>
        <taxon>Alphaproteobacteria</taxon>
        <taxon>Sphingomonadales</taxon>
        <taxon>Sphingomonadaceae</taxon>
        <taxon>Novosphingobium</taxon>
    </lineage>
</organism>
<comment type="caution">
    <text evidence="1">The sequence shown here is derived from an EMBL/GenBank/DDBJ whole genome shotgun (WGS) entry which is preliminary data.</text>
</comment>
<protein>
    <submittedName>
        <fullName evidence="1">Uncharacterized protein</fullName>
    </submittedName>
</protein>
<proteinExistence type="predicted"/>
<accession>A0A2K2FUQ4</accession>
<name>A0A2K2FUQ4_9SPHN</name>
<dbReference type="AlphaFoldDB" id="A0A2K2FUQ4"/>
<evidence type="ECO:0000313" key="2">
    <source>
        <dbReference type="Proteomes" id="UP000236327"/>
    </source>
</evidence>
<dbReference type="RefSeq" id="WP_103098657.1">
    <property type="nucleotide sequence ID" value="NZ_LYMM01000073.1"/>
</dbReference>